<dbReference type="SUPFAM" id="SSF53448">
    <property type="entry name" value="Nucleotide-diphospho-sugar transferases"/>
    <property type="match status" value="1"/>
</dbReference>
<dbReference type="InterPro" id="IPR002835">
    <property type="entry name" value="CofC"/>
</dbReference>
<evidence type="ECO:0000256" key="4">
    <source>
        <dbReference type="ARBA" id="ARBA00023134"/>
    </source>
</evidence>
<evidence type="ECO:0000313" key="6">
    <source>
        <dbReference type="Proteomes" id="UP001596098"/>
    </source>
</evidence>
<comment type="caution">
    <text evidence="5">The sequence shown here is derived from an EMBL/GenBank/DDBJ whole genome shotgun (WGS) entry which is preliminary data.</text>
</comment>
<protein>
    <submittedName>
        <fullName evidence="5">2-phospho-L-lactate guanylyltransferase</fullName>
        <ecNumber evidence="5">2.7.7.68</ecNumber>
    </submittedName>
</protein>
<dbReference type="EMBL" id="JBHSQI010000003">
    <property type="protein sequence ID" value="MFC6153455.1"/>
    <property type="molecule type" value="Genomic_DNA"/>
</dbReference>
<keyword evidence="6" id="KW-1185">Reference proteome</keyword>
<dbReference type="NCBIfam" id="TIGR03552">
    <property type="entry name" value="F420_cofC"/>
    <property type="match status" value="1"/>
</dbReference>
<evidence type="ECO:0000256" key="1">
    <source>
        <dbReference type="ARBA" id="ARBA00022679"/>
    </source>
</evidence>
<dbReference type="GO" id="GO:0043814">
    <property type="term" value="F:phospholactate guanylyltransferase activity"/>
    <property type="evidence" value="ECO:0007669"/>
    <property type="project" value="UniProtKB-EC"/>
</dbReference>
<dbReference type="Proteomes" id="UP001596098">
    <property type="component" value="Unassembled WGS sequence"/>
</dbReference>
<sequence length="208" mass="21477">MTSLSFSALVPVKPLGHGKSRLADVDEDRRRALAHAFLADTLDAVTCCPSVTGTIVVTDDFRLARQLRERCVVIPDGVSGDLNATLEQAAAEARRRWPEARPVAVCADLPALSAEALDVTLAALAAAAPQGPAFVPDADGSGTTLYSAPHGSFTPGFGFNSRGFHVSEGAVEVTDVPNRVRLDVDTSADLERALALGCGPATTAAAAG</sequence>
<keyword evidence="2 5" id="KW-0548">Nucleotidyltransferase</keyword>
<name>A0ABW1R045_9ACTN</name>
<proteinExistence type="predicted"/>
<accession>A0ABW1R045</accession>
<organism evidence="5 6">
    <name type="scientific">Nocardioides yefusunii</name>
    <dbReference type="NCBI Taxonomy" id="2500546"/>
    <lineage>
        <taxon>Bacteria</taxon>
        <taxon>Bacillati</taxon>
        <taxon>Actinomycetota</taxon>
        <taxon>Actinomycetes</taxon>
        <taxon>Propionibacteriales</taxon>
        <taxon>Nocardioidaceae</taxon>
        <taxon>Nocardioides</taxon>
    </lineage>
</organism>
<dbReference type="Gene3D" id="3.90.550.10">
    <property type="entry name" value="Spore Coat Polysaccharide Biosynthesis Protein SpsA, Chain A"/>
    <property type="match status" value="1"/>
</dbReference>
<evidence type="ECO:0000313" key="5">
    <source>
        <dbReference type="EMBL" id="MFC6153455.1"/>
    </source>
</evidence>
<gene>
    <name evidence="5" type="primary">cofC</name>
    <name evidence="5" type="ORF">ACFPWU_07210</name>
</gene>
<dbReference type="Pfam" id="PF01983">
    <property type="entry name" value="CofC"/>
    <property type="match status" value="1"/>
</dbReference>
<keyword evidence="1 5" id="KW-0808">Transferase</keyword>
<keyword evidence="4" id="KW-0342">GTP-binding</keyword>
<dbReference type="PANTHER" id="PTHR40392">
    <property type="entry name" value="2-PHOSPHO-L-LACTATE GUANYLYLTRANSFERASE"/>
    <property type="match status" value="1"/>
</dbReference>
<dbReference type="PANTHER" id="PTHR40392:SF1">
    <property type="entry name" value="2-PHOSPHO-L-LACTATE GUANYLYLTRANSFERASE"/>
    <property type="match status" value="1"/>
</dbReference>
<dbReference type="InterPro" id="IPR029044">
    <property type="entry name" value="Nucleotide-diphossugar_trans"/>
</dbReference>
<evidence type="ECO:0000256" key="2">
    <source>
        <dbReference type="ARBA" id="ARBA00022695"/>
    </source>
</evidence>
<evidence type="ECO:0000256" key="3">
    <source>
        <dbReference type="ARBA" id="ARBA00022741"/>
    </source>
</evidence>
<reference evidence="6" key="1">
    <citation type="journal article" date="2019" name="Int. J. Syst. Evol. Microbiol.">
        <title>The Global Catalogue of Microorganisms (GCM) 10K type strain sequencing project: providing services to taxonomists for standard genome sequencing and annotation.</title>
        <authorList>
            <consortium name="The Broad Institute Genomics Platform"/>
            <consortium name="The Broad Institute Genome Sequencing Center for Infectious Disease"/>
            <person name="Wu L."/>
            <person name="Ma J."/>
        </authorList>
    </citation>
    <scope>NUCLEOTIDE SEQUENCE [LARGE SCALE GENOMIC DNA]</scope>
    <source>
        <strain evidence="6">DFY28</strain>
    </source>
</reference>
<keyword evidence="3" id="KW-0547">Nucleotide-binding</keyword>
<dbReference type="RefSeq" id="WP_128221277.1">
    <property type="nucleotide sequence ID" value="NZ_CP034929.1"/>
</dbReference>
<dbReference type="EC" id="2.7.7.68" evidence="5"/>